<accession>A0ABN2FE02</accession>
<dbReference type="RefSeq" id="WP_344112415.1">
    <property type="nucleotide sequence ID" value="NZ_BAAANE010000005.1"/>
</dbReference>
<proteinExistence type="predicted"/>
<reference evidence="1 2" key="1">
    <citation type="journal article" date="2019" name="Int. J. Syst. Evol. Microbiol.">
        <title>The Global Catalogue of Microorganisms (GCM) 10K type strain sequencing project: providing services to taxonomists for standard genome sequencing and annotation.</title>
        <authorList>
            <consortium name="The Broad Institute Genomics Platform"/>
            <consortium name="The Broad Institute Genome Sequencing Center for Infectious Disease"/>
            <person name="Wu L."/>
            <person name="Ma J."/>
        </authorList>
    </citation>
    <scope>NUCLEOTIDE SEQUENCE [LARGE SCALE GENOMIC DNA]</scope>
    <source>
        <strain evidence="1 2">JCM 14306</strain>
    </source>
</reference>
<dbReference type="EMBL" id="BAAANE010000005">
    <property type="protein sequence ID" value="GAA1640827.1"/>
    <property type="molecule type" value="Genomic_DNA"/>
</dbReference>
<evidence type="ECO:0000313" key="1">
    <source>
        <dbReference type="EMBL" id="GAA1640827.1"/>
    </source>
</evidence>
<gene>
    <name evidence="1" type="ORF">GCM10009744_33430</name>
</gene>
<evidence type="ECO:0000313" key="2">
    <source>
        <dbReference type="Proteomes" id="UP001501319"/>
    </source>
</evidence>
<sequence>MGAEVAGAVGDEAPTVGRVVAGADTAGAAGTAAGALVATLPTAGLKAAIAIVAPITQIIVGKFLNIANP</sequence>
<organism evidence="1 2">
    <name type="scientific">Kribbella alba</name>
    <dbReference type="NCBI Taxonomy" id="190197"/>
    <lineage>
        <taxon>Bacteria</taxon>
        <taxon>Bacillati</taxon>
        <taxon>Actinomycetota</taxon>
        <taxon>Actinomycetes</taxon>
        <taxon>Propionibacteriales</taxon>
        <taxon>Kribbellaceae</taxon>
        <taxon>Kribbella</taxon>
    </lineage>
</organism>
<name>A0ABN2FE02_9ACTN</name>
<keyword evidence="2" id="KW-1185">Reference proteome</keyword>
<protein>
    <submittedName>
        <fullName evidence="1">Uncharacterized protein</fullName>
    </submittedName>
</protein>
<comment type="caution">
    <text evidence="1">The sequence shown here is derived from an EMBL/GenBank/DDBJ whole genome shotgun (WGS) entry which is preliminary data.</text>
</comment>
<dbReference type="Proteomes" id="UP001501319">
    <property type="component" value="Unassembled WGS sequence"/>
</dbReference>